<organism evidence="2 3">
    <name type="scientific">Campylobacter geochelonis</name>
    <dbReference type="NCBI Taxonomy" id="1780362"/>
    <lineage>
        <taxon>Bacteria</taxon>
        <taxon>Pseudomonadati</taxon>
        <taxon>Campylobacterota</taxon>
        <taxon>Epsilonproteobacteria</taxon>
        <taxon>Campylobacterales</taxon>
        <taxon>Campylobacteraceae</taxon>
        <taxon>Campylobacter</taxon>
    </lineage>
</organism>
<protein>
    <submittedName>
        <fullName evidence="2">Acetyltransferase</fullName>
    </submittedName>
</protein>
<sequence length="182" mass="20581">MVQKANLDDGKSVINLLALAMESALFAFGSSDEKIAKTIFCELFKKDDTKFSHNNIFVKKLDGKVVGAICFCRTDKEDELLKIGEKYINALGFTSSLKVEGCGKSLYIDSLAVDEEYRHKGIAKELIDEVCNEAKRLSLSEVSLLVSLQKPITQSYYEKLGFKCESELWLYGEKYRYMIKTV</sequence>
<feature type="domain" description="N-acetyltransferase" evidence="1">
    <location>
        <begin position="1"/>
        <end position="182"/>
    </location>
</feature>
<dbReference type="PROSITE" id="PS51186">
    <property type="entry name" value="GNAT"/>
    <property type="match status" value="1"/>
</dbReference>
<evidence type="ECO:0000313" key="2">
    <source>
        <dbReference type="EMBL" id="CZE48540.1"/>
    </source>
</evidence>
<dbReference type="SUPFAM" id="SSF55729">
    <property type="entry name" value="Acyl-CoA N-acyltransferases (Nat)"/>
    <property type="match status" value="1"/>
</dbReference>
<dbReference type="PANTHER" id="PTHR43617:SF38">
    <property type="entry name" value="N-ACETYLTRANSFERASE DOMAIN-CONTAINING PROTEIN"/>
    <property type="match status" value="1"/>
</dbReference>
<gene>
    <name evidence="2" type="ORF">ERS672216_01468</name>
</gene>
<dbReference type="Gene3D" id="3.40.630.30">
    <property type="match status" value="1"/>
</dbReference>
<keyword evidence="3" id="KW-1185">Reference proteome</keyword>
<dbReference type="OrthoDB" id="5319888at2"/>
<dbReference type="InterPro" id="IPR016181">
    <property type="entry name" value="Acyl_CoA_acyltransferase"/>
</dbReference>
<accession>A0A128ELT1</accession>
<name>A0A128ELT1_9BACT</name>
<dbReference type="InterPro" id="IPR050276">
    <property type="entry name" value="MshD_Acetyltransferase"/>
</dbReference>
<reference evidence="2 3" key="1">
    <citation type="submission" date="2016-02" db="EMBL/GenBank/DDBJ databases">
        <authorList>
            <consortium name="Pathogen Informatics"/>
        </authorList>
    </citation>
    <scope>NUCLEOTIDE SEQUENCE [LARGE SCALE GENOMIC DNA]</scope>
    <source>
        <strain evidence="2 3">RC20</strain>
    </source>
</reference>
<dbReference type="CDD" id="cd04301">
    <property type="entry name" value="NAT_SF"/>
    <property type="match status" value="1"/>
</dbReference>
<keyword evidence="2" id="KW-0808">Transferase</keyword>
<dbReference type="Pfam" id="PF00583">
    <property type="entry name" value="Acetyltransf_1"/>
    <property type="match status" value="1"/>
</dbReference>
<dbReference type="RefSeq" id="WP_075493259.1">
    <property type="nucleotide sequence ID" value="NZ_CP053844.1"/>
</dbReference>
<dbReference type="PANTHER" id="PTHR43617">
    <property type="entry name" value="L-AMINO ACID N-ACETYLTRANSFERASE"/>
    <property type="match status" value="1"/>
</dbReference>
<dbReference type="AlphaFoldDB" id="A0A128ELT1"/>
<dbReference type="GO" id="GO:0016747">
    <property type="term" value="F:acyltransferase activity, transferring groups other than amino-acyl groups"/>
    <property type="evidence" value="ECO:0007669"/>
    <property type="project" value="InterPro"/>
</dbReference>
<dbReference type="InterPro" id="IPR000182">
    <property type="entry name" value="GNAT_dom"/>
</dbReference>
<proteinExistence type="predicted"/>
<evidence type="ECO:0000259" key="1">
    <source>
        <dbReference type="PROSITE" id="PS51186"/>
    </source>
</evidence>
<evidence type="ECO:0000313" key="3">
    <source>
        <dbReference type="Proteomes" id="UP000069632"/>
    </source>
</evidence>
<dbReference type="Proteomes" id="UP000069632">
    <property type="component" value="Unassembled WGS sequence"/>
</dbReference>
<dbReference type="EMBL" id="FIZP01000008">
    <property type="protein sequence ID" value="CZE48540.1"/>
    <property type="molecule type" value="Genomic_DNA"/>
</dbReference>